<accession>A0ABP8V808</accession>
<evidence type="ECO:0000313" key="1">
    <source>
        <dbReference type="EMBL" id="GAA4652104.1"/>
    </source>
</evidence>
<protein>
    <submittedName>
        <fullName evidence="1">Uncharacterized protein</fullName>
    </submittedName>
</protein>
<organism evidence="1 2">
    <name type="scientific">Kistimonas scapharcae</name>
    <dbReference type="NCBI Taxonomy" id="1036133"/>
    <lineage>
        <taxon>Bacteria</taxon>
        <taxon>Pseudomonadati</taxon>
        <taxon>Pseudomonadota</taxon>
        <taxon>Gammaproteobacteria</taxon>
        <taxon>Oceanospirillales</taxon>
        <taxon>Endozoicomonadaceae</taxon>
        <taxon>Kistimonas</taxon>
    </lineage>
</organism>
<sequence length="327" mass="37275">MSGCPATFKAQKKLIKLLNGASNTIELIQDTMPDSGTISQIAPNCQLNFFCFNEYTEQYTNKKITNQRLQSSKRKLHQQNDNNTPAETKLAIKTMLDFIKALEQKRLPENFPTDKQLNICEAIVEQDFAHNKAKDAPDDFDFFITNLYTQVNVGPIDMVFVRNLGRHMRKKANPIALEIYAGNGMLSRSLEEYGVLAIAIDICLSHYINEDSIKTVYFSLATHAIYRFTALIKTLREIDIPVSPFVLSIYPQSPDEQSFGRPMLDLFEKIPGLEIITIGAKPLQHLAPNHRLSHQMKHFDLTEDLAYRSNGLMDTTDRVYTNYTGMR</sequence>
<reference evidence="2" key="1">
    <citation type="journal article" date="2019" name="Int. J. Syst. Evol. Microbiol.">
        <title>The Global Catalogue of Microorganisms (GCM) 10K type strain sequencing project: providing services to taxonomists for standard genome sequencing and annotation.</title>
        <authorList>
            <consortium name="The Broad Institute Genomics Platform"/>
            <consortium name="The Broad Institute Genome Sequencing Center for Infectious Disease"/>
            <person name="Wu L."/>
            <person name="Ma J."/>
        </authorList>
    </citation>
    <scope>NUCLEOTIDE SEQUENCE [LARGE SCALE GENOMIC DNA]</scope>
    <source>
        <strain evidence="2">JCM 17805</strain>
    </source>
</reference>
<name>A0ABP8V808_9GAMM</name>
<gene>
    <name evidence="1" type="ORF">GCM10023116_43880</name>
</gene>
<dbReference type="EMBL" id="BAABFL010000469">
    <property type="protein sequence ID" value="GAA4652104.1"/>
    <property type="molecule type" value="Genomic_DNA"/>
</dbReference>
<evidence type="ECO:0000313" key="2">
    <source>
        <dbReference type="Proteomes" id="UP001500604"/>
    </source>
</evidence>
<keyword evidence="2" id="KW-1185">Reference proteome</keyword>
<proteinExistence type="predicted"/>
<dbReference type="Proteomes" id="UP001500604">
    <property type="component" value="Unassembled WGS sequence"/>
</dbReference>
<comment type="caution">
    <text evidence="1">The sequence shown here is derived from an EMBL/GenBank/DDBJ whole genome shotgun (WGS) entry which is preliminary data.</text>
</comment>